<dbReference type="Gene3D" id="3.30.1490.30">
    <property type="match status" value="1"/>
</dbReference>
<dbReference type="InterPro" id="IPR050634">
    <property type="entry name" value="DNA_Topoisomerase_II"/>
</dbReference>
<keyword evidence="9" id="KW-0460">Magnesium</keyword>
<evidence type="ECO:0000313" key="15">
    <source>
        <dbReference type="EMBL" id="QHU35452.1"/>
    </source>
</evidence>
<dbReference type="GO" id="GO:0005634">
    <property type="term" value="C:nucleus"/>
    <property type="evidence" value="ECO:0007669"/>
    <property type="project" value="TreeGrafter"/>
</dbReference>
<comment type="cofactor">
    <cofactor evidence="3">
        <name>Mg(2+)</name>
        <dbReference type="ChEBI" id="CHEBI:18420"/>
    </cofactor>
</comment>
<accession>A0A6C0M1R5</accession>
<dbReference type="PRINTS" id="PR00418">
    <property type="entry name" value="TPI2FAMILY"/>
</dbReference>
<dbReference type="EC" id="5.6.2.2" evidence="5"/>
<feature type="domain" description="Topo IIA-type catalytic" evidence="14">
    <location>
        <begin position="711"/>
        <end position="1145"/>
    </location>
</feature>
<dbReference type="InterPro" id="IPR001241">
    <property type="entry name" value="Topo_IIA"/>
</dbReference>
<evidence type="ECO:0000256" key="10">
    <source>
        <dbReference type="ARBA" id="ARBA00023029"/>
    </source>
</evidence>
<evidence type="ECO:0000256" key="9">
    <source>
        <dbReference type="ARBA" id="ARBA00022842"/>
    </source>
</evidence>
<dbReference type="InterPro" id="IPR002205">
    <property type="entry name" value="Topo_IIA_dom_A"/>
</dbReference>
<dbReference type="GO" id="GO:0003677">
    <property type="term" value="F:DNA binding"/>
    <property type="evidence" value="ECO:0007669"/>
    <property type="project" value="UniProtKB-KW"/>
</dbReference>
<keyword evidence="11" id="KW-0238">DNA-binding</keyword>
<keyword evidence="13" id="KW-0175">Coiled coil</keyword>
<keyword evidence="12" id="KW-0413">Isomerase</keyword>
<evidence type="ECO:0000256" key="7">
    <source>
        <dbReference type="ARBA" id="ARBA00022741"/>
    </source>
</evidence>
<dbReference type="PROSITE" id="PS52040">
    <property type="entry name" value="TOPO_IIA"/>
    <property type="match status" value="1"/>
</dbReference>
<dbReference type="InterPro" id="IPR001154">
    <property type="entry name" value="TopoII_euk"/>
</dbReference>
<dbReference type="InterPro" id="IPR013506">
    <property type="entry name" value="Topo_IIA_bsu_dom2"/>
</dbReference>
<dbReference type="GO" id="GO:0000712">
    <property type="term" value="P:resolution of meiotic recombination intermediates"/>
    <property type="evidence" value="ECO:0007669"/>
    <property type="project" value="TreeGrafter"/>
</dbReference>
<dbReference type="SUPFAM" id="SSF56719">
    <property type="entry name" value="Type II DNA topoisomerase"/>
    <property type="match status" value="1"/>
</dbReference>
<dbReference type="InterPro" id="IPR013759">
    <property type="entry name" value="Topo_IIA_B_C"/>
</dbReference>
<comment type="cofactor">
    <cofactor evidence="2">
        <name>Ca(2+)</name>
        <dbReference type="ChEBI" id="CHEBI:29108"/>
    </cofactor>
</comment>
<protein>
    <recommendedName>
        <fullName evidence="5">DNA topoisomerase (ATP-hydrolyzing)</fullName>
        <ecNumber evidence="5">5.6.2.2</ecNumber>
    </recommendedName>
</protein>
<dbReference type="Pfam" id="PF01751">
    <property type="entry name" value="Toprim"/>
    <property type="match status" value="1"/>
</dbReference>
<name>A0A6C0M1R5_9ZZZZ</name>
<dbReference type="InterPro" id="IPR020568">
    <property type="entry name" value="Ribosomal_Su5_D2-typ_SF"/>
</dbReference>
<dbReference type="Gene3D" id="3.90.199.10">
    <property type="entry name" value="Topoisomerase II, domain 5"/>
    <property type="match status" value="1"/>
</dbReference>
<dbReference type="InterPro" id="IPR006171">
    <property type="entry name" value="TOPRIM_dom"/>
</dbReference>
<organism evidence="15">
    <name type="scientific">viral metagenome</name>
    <dbReference type="NCBI Taxonomy" id="1070528"/>
    <lineage>
        <taxon>unclassified sequences</taxon>
        <taxon>metagenomes</taxon>
        <taxon>organismal metagenomes</taxon>
    </lineage>
</organism>
<dbReference type="SMART" id="SM00434">
    <property type="entry name" value="TOP4c"/>
    <property type="match status" value="1"/>
</dbReference>
<feature type="coiled-coil region" evidence="13">
    <location>
        <begin position="1108"/>
        <end position="1135"/>
    </location>
</feature>
<dbReference type="InterPro" id="IPR014721">
    <property type="entry name" value="Ribsml_uS5_D2-typ_fold_subgr"/>
</dbReference>
<dbReference type="PANTHER" id="PTHR10169">
    <property type="entry name" value="DNA TOPOISOMERASE/GYRASE"/>
    <property type="match status" value="1"/>
</dbReference>
<evidence type="ECO:0000256" key="1">
    <source>
        <dbReference type="ARBA" id="ARBA00000185"/>
    </source>
</evidence>
<comment type="catalytic activity">
    <reaction evidence="1">
        <text>ATP-dependent breakage, passage and rejoining of double-stranded DNA.</text>
        <dbReference type="EC" id="5.6.2.2"/>
    </reaction>
</comment>
<dbReference type="GO" id="GO:0006265">
    <property type="term" value="P:DNA topological change"/>
    <property type="evidence" value="ECO:0007669"/>
    <property type="project" value="InterPro"/>
</dbReference>
<dbReference type="EMBL" id="MN740609">
    <property type="protein sequence ID" value="QHU35452.1"/>
    <property type="molecule type" value="Genomic_DNA"/>
</dbReference>
<keyword evidence="8" id="KW-0067">ATP-binding</keyword>
<evidence type="ECO:0000256" key="11">
    <source>
        <dbReference type="ARBA" id="ARBA00023125"/>
    </source>
</evidence>
<dbReference type="Gene3D" id="1.10.268.10">
    <property type="entry name" value="Topoisomerase, domain 3"/>
    <property type="match status" value="1"/>
</dbReference>
<evidence type="ECO:0000256" key="6">
    <source>
        <dbReference type="ARBA" id="ARBA00022723"/>
    </source>
</evidence>
<dbReference type="InterPro" id="IPR036890">
    <property type="entry name" value="HATPase_C_sf"/>
</dbReference>
<dbReference type="AlphaFoldDB" id="A0A6C0M1R5"/>
<evidence type="ECO:0000256" key="13">
    <source>
        <dbReference type="SAM" id="Coils"/>
    </source>
</evidence>
<dbReference type="InterPro" id="IPR013760">
    <property type="entry name" value="Topo_IIA-like_dom_sf"/>
</dbReference>
<dbReference type="Pfam" id="PF00204">
    <property type="entry name" value="DNA_gyraseB"/>
    <property type="match status" value="1"/>
</dbReference>
<evidence type="ECO:0000256" key="3">
    <source>
        <dbReference type="ARBA" id="ARBA00001946"/>
    </source>
</evidence>
<keyword evidence="10" id="KW-0799">Topoisomerase</keyword>
<dbReference type="PANTHER" id="PTHR10169:SF38">
    <property type="entry name" value="DNA TOPOISOMERASE 2"/>
    <property type="match status" value="1"/>
</dbReference>
<dbReference type="Pfam" id="PF16898">
    <property type="entry name" value="TOPRIM_C"/>
    <property type="match status" value="1"/>
</dbReference>
<dbReference type="Gene3D" id="3.30.1360.40">
    <property type="match status" value="1"/>
</dbReference>
<evidence type="ECO:0000256" key="5">
    <source>
        <dbReference type="ARBA" id="ARBA00012895"/>
    </source>
</evidence>
<dbReference type="FunFam" id="3.40.50.670:FF:000001">
    <property type="entry name" value="DNA topoisomerase 2"/>
    <property type="match status" value="1"/>
</dbReference>
<dbReference type="PRINTS" id="PR01158">
    <property type="entry name" value="TOPISMRASEII"/>
</dbReference>
<sequence>MPPKQGKRLNWIEHLLLRPDTKIGSVKCREAKKWIYDAQTDRMVYRSINHNTAFEQIHVEAISNAIDNRWRSDEAHVNMTTIRISVNATTGTFTIRNDGAWIPVERLDWTYRDPDLNTDVTSTMYPVEVYFGHDLSGTNYDDSEDRTTSGRNGIGIKTTVVFSKEFRVSCGDPALHKQCSMTFSNNLSSRSEVSIEPYRKHTSGFTEVSFVPDFERFGVEGYTEEWIGLLKFHAYNCSMITGMKVYFNDELIKARTLVNYAKLFLPDATNCFALKSADCDVVIAEQSEATALENGFMHVAFTNGAHNRDGGVHVEAWQTKLLDQIRDAVNTPQRSKGKKKDDLPPVKISRKDIEQYFILFINAKLSRPEFDNQFKHTLTHPKPRITKTELLTDAQLLKIRGWNFVYFVEEMINTRVARQIKRTDGGSSRVSLGSKADDANWAGTKNRNKCGLILTEGGSAKASATAGVSILPDGKDRYGILALRGKLINAVKVSARALNANAEVQYIKKLIGLEHGVDYSSDEQFSKLRYGDGVYLFCDADVDGAHIEGLVANLFYNEYPGLSERGYIRAIRTPVVKVTTPTKVLEFYRDDDYREWQNTTDPKIVARSKPKYYKGLATLTIQEVKEYFRKLKYITYTFDGESKELMNLGFGDASEERKQWIGSYDANALYENDDGSTFSPYREIVDGPVLINDFIHHRLILYALESIQRAIPSVYDGLKVSQRKILMGMFMRTGNKPAKIEQLAGYIGSETHYHHGQVSIQEAMGKMGQGFVGSNNIPLLMNIGMFGTRIGKADGKGKIKGGADAGASRYIETKLDPCARRLFPCEDDELLEHNTEDGKRVEPKFYVPILPLILINGADGIGMGWSSTFPQCNPLDLCAWERAWIDAFGGDTFDPCPGSGKSAFPDLHPWYRNFTGTITKLTNRTYVSSGIMEKDAGKKERYHVRELPVGLWTASFKLVLEDLEKEGLLRFTDYCTESKIHFVIDPHKTFLPDDKTNLKCLHKRISLSNMVALDRRGFPRKYDTLHSVMEEFCGMRMDLYVGRLANEIQKTEHSLTIERNRMRFIREVLDKTLVVFNRDEEELFAEMEKKLYDRESDKYDYLVNMQIRSMTKQRLEDLQRRIDGLDVKLASLRHETPQHMWLCDLDAFEAEYTKFLTRRVD</sequence>
<evidence type="ECO:0000256" key="8">
    <source>
        <dbReference type="ARBA" id="ARBA00022840"/>
    </source>
</evidence>
<keyword evidence="7" id="KW-0547">Nucleotide-binding</keyword>
<dbReference type="GO" id="GO:0003918">
    <property type="term" value="F:DNA topoisomerase type II (double strand cut, ATP-hydrolyzing) activity"/>
    <property type="evidence" value="ECO:0007669"/>
    <property type="project" value="UniProtKB-EC"/>
</dbReference>
<dbReference type="InterPro" id="IPR031660">
    <property type="entry name" value="TOPRIM_C"/>
</dbReference>
<keyword evidence="6" id="KW-0479">Metal-binding</keyword>
<evidence type="ECO:0000256" key="4">
    <source>
        <dbReference type="ARBA" id="ARBA00011080"/>
    </source>
</evidence>
<comment type="similarity">
    <text evidence="4">Belongs to the type II topoisomerase family.</text>
</comment>
<dbReference type="InterPro" id="IPR013758">
    <property type="entry name" value="Topo_IIA_A/C_ab"/>
</dbReference>
<dbReference type="Gene3D" id="3.40.50.670">
    <property type="match status" value="1"/>
</dbReference>
<dbReference type="Gene3D" id="3.30.565.10">
    <property type="entry name" value="Histidine kinase-like ATPase, C-terminal domain"/>
    <property type="match status" value="1"/>
</dbReference>
<dbReference type="GO" id="GO:0046872">
    <property type="term" value="F:metal ion binding"/>
    <property type="evidence" value="ECO:0007669"/>
    <property type="project" value="UniProtKB-KW"/>
</dbReference>
<dbReference type="Gene3D" id="3.30.230.10">
    <property type="match status" value="1"/>
</dbReference>
<proteinExistence type="inferred from homology"/>
<dbReference type="GO" id="GO:0005524">
    <property type="term" value="F:ATP binding"/>
    <property type="evidence" value="ECO:0007669"/>
    <property type="project" value="UniProtKB-KW"/>
</dbReference>
<dbReference type="SUPFAM" id="SSF55874">
    <property type="entry name" value="ATPase domain of HSP90 chaperone/DNA topoisomerase II/histidine kinase"/>
    <property type="match status" value="1"/>
</dbReference>
<dbReference type="InterPro" id="IPR013757">
    <property type="entry name" value="Topo_IIA_A_a_sf"/>
</dbReference>
<evidence type="ECO:0000256" key="2">
    <source>
        <dbReference type="ARBA" id="ARBA00001913"/>
    </source>
</evidence>
<dbReference type="SUPFAM" id="SSF54211">
    <property type="entry name" value="Ribosomal protein S5 domain 2-like"/>
    <property type="match status" value="1"/>
</dbReference>
<evidence type="ECO:0000256" key="12">
    <source>
        <dbReference type="ARBA" id="ARBA00023235"/>
    </source>
</evidence>
<dbReference type="GO" id="GO:0000819">
    <property type="term" value="P:sister chromatid segregation"/>
    <property type="evidence" value="ECO:0007669"/>
    <property type="project" value="TreeGrafter"/>
</dbReference>
<dbReference type="Pfam" id="PF00521">
    <property type="entry name" value="DNA_topoisoIV"/>
    <property type="match status" value="1"/>
</dbReference>
<dbReference type="SMART" id="SM00433">
    <property type="entry name" value="TOP2c"/>
    <property type="match status" value="1"/>
</dbReference>
<evidence type="ECO:0000259" key="14">
    <source>
        <dbReference type="PROSITE" id="PS52040"/>
    </source>
</evidence>
<reference evidence="15" key="1">
    <citation type="journal article" date="2020" name="Nature">
        <title>Giant virus diversity and host interactions through global metagenomics.</title>
        <authorList>
            <person name="Schulz F."/>
            <person name="Roux S."/>
            <person name="Paez-Espino D."/>
            <person name="Jungbluth S."/>
            <person name="Walsh D.A."/>
            <person name="Denef V.J."/>
            <person name="McMahon K.D."/>
            <person name="Konstantinidis K.T."/>
            <person name="Eloe-Fadrosh E.A."/>
            <person name="Kyrpides N.C."/>
            <person name="Woyke T."/>
        </authorList>
    </citation>
    <scope>NUCLEOTIDE SEQUENCE</scope>
    <source>
        <strain evidence="15">GVMAG-S-1029409-49</strain>
    </source>
</reference>